<keyword evidence="7" id="KW-0456">Lyase</keyword>
<evidence type="ECO:0000256" key="7">
    <source>
        <dbReference type="ARBA" id="ARBA00023239"/>
    </source>
</evidence>
<evidence type="ECO:0000256" key="2">
    <source>
        <dbReference type="ARBA" id="ARBA00012202"/>
    </source>
</evidence>
<dbReference type="FunFam" id="3.40.50.2300:FF:000114">
    <property type="entry name" value="Guanylate cyclase"/>
    <property type="match status" value="1"/>
</dbReference>
<dbReference type="EC" id="4.6.1.2" evidence="2"/>
<evidence type="ECO:0000256" key="3">
    <source>
        <dbReference type="ARBA" id="ARBA00022692"/>
    </source>
</evidence>
<dbReference type="PROSITE" id="PS50011">
    <property type="entry name" value="PROTEIN_KINASE_DOM"/>
    <property type="match status" value="1"/>
</dbReference>
<dbReference type="GO" id="GO:0001653">
    <property type="term" value="F:peptide receptor activity"/>
    <property type="evidence" value="ECO:0007669"/>
    <property type="project" value="TreeGrafter"/>
</dbReference>
<dbReference type="InterPro" id="IPR000719">
    <property type="entry name" value="Prot_kinase_dom"/>
</dbReference>
<proteinExistence type="predicted"/>
<dbReference type="PANTHER" id="PTHR11920">
    <property type="entry name" value="GUANYLYL CYCLASE"/>
    <property type="match status" value="1"/>
</dbReference>
<reference evidence="10" key="1">
    <citation type="submission" date="2025-08" db="UniProtKB">
        <authorList>
            <consortium name="Ensembl"/>
        </authorList>
    </citation>
    <scope>IDENTIFICATION</scope>
</reference>
<dbReference type="InterPro" id="IPR050401">
    <property type="entry name" value="Cyclic_nucleotide_synthase"/>
</dbReference>
<keyword evidence="5" id="KW-1133">Transmembrane helix</keyword>
<keyword evidence="4" id="KW-0547">Nucleotide-binding</keyword>
<evidence type="ECO:0000256" key="8">
    <source>
        <dbReference type="ARBA" id="ARBA00023293"/>
    </source>
</evidence>
<dbReference type="GO" id="GO:0007168">
    <property type="term" value="P:receptor guanylyl cyclase signaling pathway"/>
    <property type="evidence" value="ECO:0007669"/>
    <property type="project" value="TreeGrafter"/>
</dbReference>
<dbReference type="InterPro" id="IPR011009">
    <property type="entry name" value="Kinase-like_dom_sf"/>
</dbReference>
<keyword evidence="3" id="KW-0812">Transmembrane</keyword>
<feature type="domain" description="Protein kinase" evidence="9">
    <location>
        <begin position="393"/>
        <end position="703"/>
    </location>
</feature>
<evidence type="ECO:0000259" key="9">
    <source>
        <dbReference type="PROSITE" id="PS50011"/>
    </source>
</evidence>
<evidence type="ECO:0000256" key="4">
    <source>
        <dbReference type="ARBA" id="ARBA00022741"/>
    </source>
</evidence>
<dbReference type="Pfam" id="PF01094">
    <property type="entry name" value="ANF_receptor"/>
    <property type="match status" value="1"/>
</dbReference>
<dbReference type="SUPFAM" id="SSF56112">
    <property type="entry name" value="Protein kinase-like (PK-like)"/>
    <property type="match status" value="1"/>
</dbReference>
<evidence type="ECO:0000256" key="6">
    <source>
        <dbReference type="ARBA" id="ARBA00023136"/>
    </source>
</evidence>
<keyword evidence="11" id="KW-1185">Reference proteome</keyword>
<dbReference type="SUPFAM" id="SSF53822">
    <property type="entry name" value="Periplasmic binding protein-like I"/>
    <property type="match status" value="1"/>
</dbReference>
<dbReference type="Proteomes" id="UP000694419">
    <property type="component" value="Unplaced"/>
</dbReference>
<evidence type="ECO:0000256" key="5">
    <source>
        <dbReference type="ARBA" id="ARBA00022989"/>
    </source>
</evidence>
<protein>
    <recommendedName>
        <fullName evidence="2">guanylate cyclase</fullName>
        <ecNumber evidence="2">4.6.1.2</ecNumber>
    </recommendedName>
</protein>
<keyword evidence="8" id="KW-0141">cGMP biosynthesis</keyword>
<dbReference type="InterPro" id="IPR001245">
    <property type="entry name" value="Ser-Thr/Tyr_kinase_cat_dom"/>
</dbReference>
<dbReference type="GO" id="GO:0004672">
    <property type="term" value="F:protein kinase activity"/>
    <property type="evidence" value="ECO:0007669"/>
    <property type="project" value="InterPro"/>
</dbReference>
<dbReference type="GO" id="GO:0004016">
    <property type="term" value="F:adenylate cyclase activity"/>
    <property type="evidence" value="ECO:0007669"/>
    <property type="project" value="TreeGrafter"/>
</dbReference>
<dbReference type="GO" id="GO:0005886">
    <property type="term" value="C:plasma membrane"/>
    <property type="evidence" value="ECO:0007669"/>
    <property type="project" value="TreeGrafter"/>
</dbReference>
<dbReference type="InterPro" id="IPR028082">
    <property type="entry name" value="Peripla_BP_I"/>
</dbReference>
<dbReference type="InterPro" id="IPR001828">
    <property type="entry name" value="ANF_lig-bd_rcpt"/>
</dbReference>
<reference evidence="10" key="2">
    <citation type="submission" date="2025-09" db="UniProtKB">
        <authorList>
            <consortium name="Ensembl"/>
        </authorList>
    </citation>
    <scope>IDENTIFICATION</scope>
</reference>
<evidence type="ECO:0000313" key="10">
    <source>
        <dbReference type="Ensembl" id="ENSCPGP00000018631.1"/>
    </source>
</evidence>
<evidence type="ECO:0000256" key="1">
    <source>
        <dbReference type="ARBA" id="ARBA00004370"/>
    </source>
</evidence>
<accession>A0A8C3K602</accession>
<dbReference type="GO" id="GO:0005524">
    <property type="term" value="F:ATP binding"/>
    <property type="evidence" value="ECO:0007669"/>
    <property type="project" value="InterPro"/>
</dbReference>
<dbReference type="Gene3D" id="1.10.510.10">
    <property type="entry name" value="Transferase(Phosphotransferase) domain 1"/>
    <property type="match status" value="1"/>
</dbReference>
<comment type="subcellular location">
    <subcellularLocation>
        <location evidence="1">Membrane</location>
    </subcellularLocation>
</comment>
<dbReference type="PANTHER" id="PTHR11920:SF477">
    <property type="entry name" value="GUANYLATE CYCLASE D"/>
    <property type="match status" value="1"/>
</dbReference>
<dbReference type="AlphaFoldDB" id="A0A8C3K602"/>
<name>A0A8C3K602_9CHAR</name>
<sequence>MSFLLLCPKSLFWVLSRHIRLHQFNAGTSFKTFFQDLWWLLLGIILLSSPGHCSVFKIGLLGPWNCDPFFSKAFPHVAARLAVGRISKDPSLDLGHRLDYVVLQEECETSRALVRFIDFGKLSSAFIGPLNPGFCEVATLLGENWNKAIFSWMCINYKLDSTIHHPTFARTLPSPTRVLFTIMKYFNWAHVGIIASNEDIWMNTANKLASALRNQGLPVGIVTSVRKGEKGIEDTWNEIKAVVVILLCMHSVLIGGEEQATLLTKALEMGLADGRYVFVPYDTLLYSLPYQNNSFNVFDNNSKLQEAYDAVLTVTLASGERTFYEAFREAKESGEIAGDLEATQVSPLFGTIYDAIYFMAMAIHSARRKGVRISGTNIAEHTKNFSFPGFSHWVETDNCGKGLSNYVILDTDGGGNQLFPTHLLDMSSDSLKSLGQAIHFPSGAPPKPDSSCWFDPDVVCLFKGPNKIILTLDDLVFINPELHKKVSPSTCESNLVGHSETGLLCGILIPMKGRSFTSPYLRHENVNLFLGFFSDCGIFAIVTEYCSRGSLEDLLRNEDMKLDWMFKSSLVMDLIKGIRYLHHRDFAHGRLKSRNCVVDGRFVLKITDYGYNELLEAQKCPYVQPPPEELLWTAPELLRDPDMCRKGTFKGDIYSFAIILQEVVVRGPPYCMSELSAEGRQLFQYIFKALYRVLIKGLAKPPG</sequence>
<dbReference type="Pfam" id="PF07714">
    <property type="entry name" value="PK_Tyr_Ser-Thr"/>
    <property type="match status" value="1"/>
</dbReference>
<dbReference type="GO" id="GO:0004383">
    <property type="term" value="F:guanylate cyclase activity"/>
    <property type="evidence" value="ECO:0007669"/>
    <property type="project" value="UniProtKB-EC"/>
</dbReference>
<organism evidence="10 11">
    <name type="scientific">Calidris pygmaea</name>
    <name type="common">Spoon-billed sandpiper</name>
    <dbReference type="NCBI Taxonomy" id="425635"/>
    <lineage>
        <taxon>Eukaryota</taxon>
        <taxon>Metazoa</taxon>
        <taxon>Chordata</taxon>
        <taxon>Craniata</taxon>
        <taxon>Vertebrata</taxon>
        <taxon>Euteleostomi</taxon>
        <taxon>Archelosauria</taxon>
        <taxon>Archosauria</taxon>
        <taxon>Dinosauria</taxon>
        <taxon>Saurischia</taxon>
        <taxon>Theropoda</taxon>
        <taxon>Coelurosauria</taxon>
        <taxon>Aves</taxon>
        <taxon>Neognathae</taxon>
        <taxon>Neoaves</taxon>
        <taxon>Charadriiformes</taxon>
        <taxon>Scolopacidae</taxon>
        <taxon>Calidris</taxon>
    </lineage>
</organism>
<keyword evidence="6" id="KW-0472">Membrane</keyword>
<dbReference type="Gene3D" id="3.40.50.2300">
    <property type="match status" value="2"/>
</dbReference>
<dbReference type="Ensembl" id="ENSCPGT00000020378.1">
    <property type="protein sequence ID" value="ENSCPGP00000018631.1"/>
    <property type="gene ID" value="ENSCPGG00000013025.1"/>
</dbReference>
<dbReference type="CDD" id="cd06371">
    <property type="entry name" value="PBP1_sensory_GC_DEF-like"/>
    <property type="match status" value="1"/>
</dbReference>
<evidence type="ECO:0000313" key="11">
    <source>
        <dbReference type="Proteomes" id="UP000694419"/>
    </source>
</evidence>